<protein>
    <submittedName>
        <fullName evidence="1">Cell death protease</fullName>
        <ecNumber evidence="1">3.4.16.6</ecNumber>
    </submittedName>
</protein>
<keyword evidence="1" id="KW-0121">Carboxypeptidase</keyword>
<accession>A0ACC2UAC2</accession>
<evidence type="ECO:0000313" key="2">
    <source>
        <dbReference type="Proteomes" id="UP001165960"/>
    </source>
</evidence>
<organism evidence="1 2">
    <name type="scientific">Entomophthora muscae</name>
    <dbReference type="NCBI Taxonomy" id="34485"/>
    <lineage>
        <taxon>Eukaryota</taxon>
        <taxon>Fungi</taxon>
        <taxon>Fungi incertae sedis</taxon>
        <taxon>Zoopagomycota</taxon>
        <taxon>Entomophthoromycotina</taxon>
        <taxon>Entomophthoromycetes</taxon>
        <taxon>Entomophthorales</taxon>
        <taxon>Entomophthoraceae</taxon>
        <taxon>Entomophthora</taxon>
    </lineage>
</organism>
<sequence>MAEKDTPQISRISKHIEDIDSKPETIKRQKNYEVNSLPNWEDAGAFYKAGFKQHAGLLSLSNKGEMFFWLLHSTKPRGKLYKHSTDGVILERGIFDLSTQEGVSVLKTRPDGWHTFTNVLAVDQPIGTGYSRGDLSVYAKTVEEV</sequence>
<proteinExistence type="predicted"/>
<keyword evidence="1" id="KW-0378">Hydrolase</keyword>
<reference evidence="1" key="1">
    <citation type="submission" date="2022-04" db="EMBL/GenBank/DDBJ databases">
        <title>Genome of the entomopathogenic fungus Entomophthora muscae.</title>
        <authorList>
            <person name="Elya C."/>
            <person name="Lovett B.R."/>
            <person name="Lee E."/>
            <person name="Macias A.M."/>
            <person name="Hajek A.E."/>
            <person name="De Bivort B.L."/>
            <person name="Kasson M.T."/>
            <person name="De Fine Licht H.H."/>
            <person name="Stajich J.E."/>
        </authorList>
    </citation>
    <scope>NUCLEOTIDE SEQUENCE</scope>
    <source>
        <strain evidence="1">Berkeley</strain>
    </source>
</reference>
<gene>
    <name evidence="1" type="primary">KEX1_2</name>
    <name evidence="1" type="ORF">DSO57_1033071</name>
</gene>
<evidence type="ECO:0000313" key="1">
    <source>
        <dbReference type="EMBL" id="KAJ9083596.1"/>
    </source>
</evidence>
<comment type="caution">
    <text evidence="1">The sequence shown here is derived from an EMBL/GenBank/DDBJ whole genome shotgun (WGS) entry which is preliminary data.</text>
</comment>
<keyword evidence="1" id="KW-0645">Protease</keyword>
<dbReference type="EC" id="3.4.16.6" evidence="1"/>
<dbReference type="EMBL" id="QTSX02000966">
    <property type="protein sequence ID" value="KAJ9083596.1"/>
    <property type="molecule type" value="Genomic_DNA"/>
</dbReference>
<dbReference type="Proteomes" id="UP001165960">
    <property type="component" value="Unassembled WGS sequence"/>
</dbReference>
<keyword evidence="2" id="KW-1185">Reference proteome</keyword>
<name>A0ACC2UAC2_9FUNG</name>